<evidence type="ECO:0000313" key="2">
    <source>
        <dbReference type="Proteomes" id="UP001638806"/>
    </source>
</evidence>
<dbReference type="Proteomes" id="UP001638806">
    <property type="component" value="Unassembled WGS sequence"/>
</dbReference>
<accession>A0ACC4DYF7</accession>
<sequence>MMPTSPGTGGGRALRTYEYGSPVLFLQHVEPITDRCRDTAPPRCTHHVIFPPQAVVRICLPRLALLKVTSQQPIIVRHHCIDSCFRDGGPYYLGTCCRASGSLPQHAWWCRLAWRFAGARGSEVGRNVPNPVPHLQNYGSLLQLVGVDSRPAPEPDESGILNPCASVMGALTACESRMEGCPASRRRPPSPAGWPLALKVPRSRHTPPWQRGRSAAMREQPRPGARPLRHLAWAPCGCVGAMPLHAALPASASASQSRLAAGVTCQPWTSQACLALAPALDWNASSVDTIAPELAK</sequence>
<keyword evidence="2" id="KW-1185">Reference proteome</keyword>
<evidence type="ECO:0000313" key="1">
    <source>
        <dbReference type="EMBL" id="KAL3960365.1"/>
    </source>
</evidence>
<dbReference type="EMBL" id="JBGNUJ010000004">
    <property type="protein sequence ID" value="KAL3960365.1"/>
    <property type="molecule type" value="Genomic_DNA"/>
</dbReference>
<name>A0ACC4DYF7_PURLI</name>
<organism evidence="1 2">
    <name type="scientific">Purpureocillium lilacinum</name>
    <name type="common">Paecilomyces lilacinus</name>
    <dbReference type="NCBI Taxonomy" id="33203"/>
    <lineage>
        <taxon>Eukaryota</taxon>
        <taxon>Fungi</taxon>
        <taxon>Dikarya</taxon>
        <taxon>Ascomycota</taxon>
        <taxon>Pezizomycotina</taxon>
        <taxon>Sordariomycetes</taxon>
        <taxon>Hypocreomycetidae</taxon>
        <taxon>Hypocreales</taxon>
        <taxon>Ophiocordycipitaceae</taxon>
        <taxon>Purpureocillium</taxon>
    </lineage>
</organism>
<comment type="caution">
    <text evidence="1">The sequence shown here is derived from an EMBL/GenBank/DDBJ whole genome shotgun (WGS) entry which is preliminary data.</text>
</comment>
<reference evidence="1" key="1">
    <citation type="submission" date="2024-12" db="EMBL/GenBank/DDBJ databases">
        <title>Comparative genomics and development of molecular markers within Purpureocillium lilacinum and among Purpureocillium species.</title>
        <authorList>
            <person name="Yeh Z.-Y."/>
            <person name="Ni N.-T."/>
            <person name="Lo P.-H."/>
            <person name="Mushyakhwo K."/>
            <person name="Lin C.-F."/>
            <person name="Nai Y.-S."/>
        </authorList>
    </citation>
    <scope>NUCLEOTIDE SEQUENCE</scope>
    <source>
        <strain evidence="1">NCHU-NPUST-175</strain>
    </source>
</reference>
<protein>
    <submittedName>
        <fullName evidence="1">Uncharacterized protein</fullName>
    </submittedName>
</protein>
<proteinExistence type="predicted"/>
<gene>
    <name evidence="1" type="ORF">ACCO45_005482</name>
</gene>